<feature type="compositionally biased region" description="Polar residues" evidence="1">
    <location>
        <begin position="152"/>
        <end position="165"/>
    </location>
</feature>
<dbReference type="Proteomes" id="UP000039865">
    <property type="component" value="Unassembled WGS sequence"/>
</dbReference>
<evidence type="ECO:0000256" key="1">
    <source>
        <dbReference type="SAM" id="MobiDB-lite"/>
    </source>
</evidence>
<dbReference type="InParanoid" id="A0A078B4G1"/>
<evidence type="ECO:0000313" key="3">
    <source>
        <dbReference type="EMBL" id="CDW89400.1"/>
    </source>
</evidence>
<protein>
    <submittedName>
        <fullName evidence="3">Uncharacterized protein</fullName>
    </submittedName>
</protein>
<name>A0A078B4G1_STYLE</name>
<accession>A0A078B4G1</accession>
<dbReference type="AlphaFoldDB" id="A0A078B4G1"/>
<keyword evidence="2" id="KW-1133">Transmembrane helix</keyword>
<feature type="region of interest" description="Disordered" evidence="1">
    <location>
        <begin position="139"/>
        <end position="165"/>
    </location>
</feature>
<keyword evidence="2" id="KW-0812">Transmembrane</keyword>
<gene>
    <name evidence="3" type="primary">Contig7782.g8293</name>
    <name evidence="3" type="ORF">STYLEM_18533</name>
</gene>
<reference evidence="3 4" key="1">
    <citation type="submission" date="2014-06" db="EMBL/GenBank/DDBJ databases">
        <authorList>
            <person name="Swart Estienne"/>
        </authorList>
    </citation>
    <scope>NUCLEOTIDE SEQUENCE [LARGE SCALE GENOMIC DNA]</scope>
    <source>
        <strain evidence="3 4">130c</strain>
    </source>
</reference>
<dbReference type="EMBL" id="CCKQ01017505">
    <property type="protein sequence ID" value="CDW89400.1"/>
    <property type="molecule type" value="Genomic_DNA"/>
</dbReference>
<organism evidence="3 4">
    <name type="scientific">Stylonychia lemnae</name>
    <name type="common">Ciliate</name>
    <dbReference type="NCBI Taxonomy" id="5949"/>
    <lineage>
        <taxon>Eukaryota</taxon>
        <taxon>Sar</taxon>
        <taxon>Alveolata</taxon>
        <taxon>Ciliophora</taxon>
        <taxon>Intramacronucleata</taxon>
        <taxon>Spirotrichea</taxon>
        <taxon>Stichotrichia</taxon>
        <taxon>Sporadotrichida</taxon>
        <taxon>Oxytrichidae</taxon>
        <taxon>Stylonychinae</taxon>
        <taxon>Stylonychia</taxon>
    </lineage>
</organism>
<keyword evidence="4" id="KW-1185">Reference proteome</keyword>
<evidence type="ECO:0000256" key="2">
    <source>
        <dbReference type="SAM" id="Phobius"/>
    </source>
</evidence>
<evidence type="ECO:0000313" key="4">
    <source>
        <dbReference type="Proteomes" id="UP000039865"/>
    </source>
</evidence>
<proteinExistence type="predicted"/>
<feature type="compositionally biased region" description="Basic and acidic residues" evidence="1">
    <location>
        <begin position="142"/>
        <end position="151"/>
    </location>
</feature>
<keyword evidence="2" id="KW-0472">Membrane</keyword>
<feature type="transmembrane region" description="Helical" evidence="2">
    <location>
        <begin position="640"/>
        <end position="659"/>
    </location>
</feature>
<sequence>MAQWQLPLVKSTSFMQATKIPVVIRVDDDFYDENTQTVGELLSDGDELVVDLYSADIWITVKTEAEIIDSEIEQEMEPQKINIEFQIKVQRQWTNSHLAKIIQKFLYKSLDTQLQNQQQIYVMTSIEFSIKQPQNLQQSKVQRQDSYDFEQKQSSNKDNANLNDQQPLEENNFVDNDFDFDSILKVKIWIKEIKNAIKDYKVERHDHSQVKIDPDHSYFNFEKDSSPQKDQEMQCEKQNKDSFSKDRINMTMVQAQETLGNQRRFSKIKSLFEQFIVHKFRKNTTINESDFEVRRNQQLNTSSIGIRPNTSLDQNNLQNQSRNRIGSITQVNSIFVHKSHETLLRQRGEPKLIHEIYGVFLVRDQKQDNNKVLDQIAIENVDDQYISCESSLTLSSPSEEEEEKQQELKIDFQLDESSDILFDPNKSRALIHQYKTITSNNGFKQHKELKKYQSQQFNLGARRKSRVIQRFEPNNININIVNAVELDANVLTLYEMEHLLLPQIRNLAVKKQFGEGDETLKLNDLNSDLLSSSYYHKGICKRLKAFAHSCLNYKNDIDTLDQNFTRQINYKREDVLKFIGMLRHSDQQKYAMIRNQIIRNHLYEHENNSNQTDQNIVFDENLMNAMNLIEVQLNQERLEMLKTLVIFIISIFAMAAFGLKL</sequence>